<reference evidence="3" key="1">
    <citation type="submission" date="2024-07" db="EMBL/GenBank/DDBJ databases">
        <authorList>
            <person name="Li X.-J."/>
            <person name="Wang X."/>
        </authorList>
    </citation>
    <scope>NUCLEOTIDE SEQUENCE</scope>
    <source>
        <strain evidence="3">HSP-536</strain>
    </source>
</reference>
<dbReference type="AlphaFoldDB" id="A0AB39V1L3"/>
<dbReference type="InterPro" id="IPR049050">
    <property type="entry name" value="nSTAND3"/>
</dbReference>
<dbReference type="KEGG" id="lala:AB8B28_07740"/>
<feature type="coiled-coil region" evidence="1">
    <location>
        <begin position="487"/>
        <end position="521"/>
    </location>
</feature>
<evidence type="ECO:0000256" key="1">
    <source>
        <dbReference type="SAM" id="Coils"/>
    </source>
</evidence>
<dbReference type="Gene3D" id="3.40.50.300">
    <property type="entry name" value="P-loop containing nucleotide triphosphate hydrolases"/>
    <property type="match status" value="1"/>
</dbReference>
<proteinExistence type="predicted"/>
<dbReference type="EMBL" id="CP165647">
    <property type="protein sequence ID" value="XDU61541.1"/>
    <property type="molecule type" value="Genomic_DNA"/>
</dbReference>
<accession>A0AB39V1L3</accession>
<name>A0AB39V1L3_9FUSO</name>
<dbReference type="RefSeq" id="WP_369715084.1">
    <property type="nucleotide sequence ID" value="NZ_CP165647.1"/>
</dbReference>
<evidence type="ECO:0000313" key="3">
    <source>
        <dbReference type="EMBL" id="XDU61541.1"/>
    </source>
</evidence>
<dbReference type="InterPro" id="IPR027417">
    <property type="entry name" value="P-loop_NTPase"/>
</dbReference>
<keyword evidence="1" id="KW-0175">Coiled coil</keyword>
<sequence>MGNKIKPLLEGFKYQEIATIYCILKYISKKNLEIYIEKQNEEDAQVILDKKHIIDLQFKNKIGKQITIEEFCKWLSNFEGNKLDIHLLKKLVEDKNRKIIFMTSGRCKDDTYIFTDKGKKNLTKKDLTKIKEKLKKVKADGVKLKEEREKFQKGYIENLEDNDLKEALSRVEIQENFDEERLKDEITKLFQKNFYISKNSIDLAVGEMKKLMFENFGNDNSITDEIIAIIDKYRENKISNPEHIKRKEESRCIDILEENKILLLTGVTYCGKTELAKEIAQEYRDKNYETIIDSNIEKIFSFGINDRKIQNKLLILEDPFGNVEVSTNKNNILSKFRELVNEVSKKNNRKLIVTTRKDILFETMKKNKIEDCKINKYKWIDLTNKNSDEVKQLWKLHTDNSIEMEEMYNKISRELNKKEKNLQFGHITNIFNSVEKEELKEKSLEEIVKMAMIDSETIAGIIRERGDLAIEFFIKLGMICNTNKSISKKILKNVLNAKNNIKNYEKKLEKFLNLESNINDEWDSEYQKEVDYLKKRGLIKEDYNGEITFTHPIYHYASYMLLEEEYRETKEKRNC</sequence>
<organism evidence="3">
    <name type="scientific">Leptotrichia alba</name>
    <dbReference type="NCBI Taxonomy" id="3239304"/>
    <lineage>
        <taxon>Bacteria</taxon>
        <taxon>Fusobacteriati</taxon>
        <taxon>Fusobacteriota</taxon>
        <taxon>Fusobacteriia</taxon>
        <taxon>Fusobacteriales</taxon>
        <taxon>Leptotrichiaceae</taxon>
        <taxon>Leptotrichia</taxon>
    </lineage>
</organism>
<dbReference type="Pfam" id="PF20720">
    <property type="entry name" value="nSTAND3"/>
    <property type="match status" value="1"/>
</dbReference>
<feature type="coiled-coil region" evidence="1">
    <location>
        <begin position="120"/>
        <end position="147"/>
    </location>
</feature>
<feature type="domain" description="Novel STAND NTPase 3" evidence="2">
    <location>
        <begin position="248"/>
        <end position="397"/>
    </location>
</feature>
<dbReference type="SUPFAM" id="SSF52540">
    <property type="entry name" value="P-loop containing nucleoside triphosphate hydrolases"/>
    <property type="match status" value="1"/>
</dbReference>
<gene>
    <name evidence="3" type="ORF">AB8B28_07740</name>
</gene>
<evidence type="ECO:0000259" key="2">
    <source>
        <dbReference type="Pfam" id="PF20720"/>
    </source>
</evidence>
<protein>
    <recommendedName>
        <fullName evidence="2">Novel STAND NTPase 3 domain-containing protein</fullName>
    </recommendedName>
</protein>